<feature type="compositionally biased region" description="Basic and acidic residues" evidence="8">
    <location>
        <begin position="78"/>
        <end position="95"/>
    </location>
</feature>
<evidence type="ECO:0000259" key="9">
    <source>
        <dbReference type="SMART" id="SM00978"/>
    </source>
</evidence>
<evidence type="ECO:0000256" key="6">
    <source>
        <dbReference type="ARBA" id="ARBA00023136"/>
    </source>
</evidence>
<dbReference type="InterPro" id="IPR032710">
    <property type="entry name" value="NTF2-like_dom_sf"/>
</dbReference>
<dbReference type="Gene3D" id="1.20.120.20">
    <property type="entry name" value="Apolipoprotein"/>
    <property type="match status" value="1"/>
</dbReference>
<dbReference type="Proteomes" id="UP000078348">
    <property type="component" value="Unassembled WGS sequence"/>
</dbReference>
<dbReference type="SUPFAM" id="SSF58113">
    <property type="entry name" value="Apolipoprotein A-I"/>
    <property type="match status" value="1"/>
</dbReference>
<dbReference type="InterPro" id="IPR039544">
    <property type="entry name" value="Tim44-like"/>
</dbReference>
<protein>
    <submittedName>
        <fullName evidence="10">Mitochondrial Protein Translocase (MPT) Family Tim44</fullName>
    </submittedName>
</protein>
<dbReference type="PANTHER" id="PTHR10721">
    <property type="entry name" value="MITOCHONDRIAL IMPORT INNER MEMBRANE TRANSLOCASE SUBUNIT TIM44"/>
    <property type="match status" value="1"/>
</dbReference>
<keyword evidence="11" id="KW-1185">Reference proteome</keyword>
<keyword evidence="6" id="KW-0472">Membrane</keyword>
<dbReference type="InterPro" id="IPR007379">
    <property type="entry name" value="Tim44-like_dom"/>
</dbReference>
<gene>
    <name evidence="10" type="ORF">AV274_1374</name>
</gene>
<dbReference type="Gene3D" id="3.10.450.240">
    <property type="match status" value="1"/>
</dbReference>
<comment type="caution">
    <text evidence="10">The sequence shown here is derived from an EMBL/GenBank/DDBJ whole genome shotgun (WGS) entry which is preliminary data.</text>
</comment>
<feature type="domain" description="Tim44-like" evidence="9">
    <location>
        <begin position="480"/>
        <end position="630"/>
    </location>
</feature>
<comment type="subcellular location">
    <subcellularLocation>
        <location evidence="1">Mitochondrion inner membrane</location>
    </subcellularLocation>
</comment>
<proteinExistence type="inferred from homology"/>
<dbReference type="Pfam" id="PF04280">
    <property type="entry name" value="Tim44"/>
    <property type="match status" value="1"/>
</dbReference>
<sequence>MMLSKVSARVVRGLPTAAYLVHAPSAVRVALPAMGINTSNIYIQQRNFGKFSDFTKAFKENYAAAKIDLEKAREEKVTKAAEKEEAEKVATEKPAETAATETTAENAEATAKSGEQTASSASGSETAEKAKGKVNESAEKLKAKMGESTQKLKDSMNESTQKLKESMNESTQKLKESMGDVTKGAKEEMKKQKEKLSSFWSDFSKEMKKQMNVGTSKPKPAKAAKAKKAAKPAKPAVKEAVKEAAVAGEAPKEEKEENKTVPSVEELEGAAEEEEPVDPLSDEALGITAEMSEEEADALRREAKKKVIKAENYQKKKDRLRETLSKTKERAKVKIHGLTWEKVKFFLRDGWNDLKGSSAKPHRVMLDEEEVEAQRREILQAREEADKLKEEHEKEGKPLKTELMNVDNSNNLWAQVADLLKDAPLIESLLEMSKKVKESKVGETVSYATEDLREKWETSQHPLVYKLSAVYDELFSESDTAKAIREVRRTDPTFLEAALRDEMKESIVPAMLKAWVNADTKTLKLIMNDHAYAQVYSVIKMQQAEGLQMDKHILDIKEVQLQSAHIIEKQNPAFLYLVTVQMVNCIRDREGRVVQGKEDEVKQMYYYIALQQEHDDELNIMKWKIAEMQLVAEMDTW</sequence>
<reference evidence="10 11" key="1">
    <citation type="submission" date="2016-05" db="EMBL/GenBank/DDBJ databases">
        <title>Nuclear genome of Blastocystis sp. subtype 1 NandII.</title>
        <authorList>
            <person name="Gentekaki E."/>
            <person name="Curtis B."/>
            <person name="Stairs C."/>
            <person name="Eme L."/>
            <person name="Herman E."/>
            <person name="Klimes V."/>
            <person name="Arias M.C."/>
            <person name="Elias M."/>
            <person name="Hilliou F."/>
            <person name="Klute M."/>
            <person name="Malik S.-B."/>
            <person name="Pightling A."/>
            <person name="Rachubinski R."/>
            <person name="Salas D."/>
            <person name="Schlacht A."/>
            <person name="Suga H."/>
            <person name="Archibald J."/>
            <person name="Ball S.G."/>
            <person name="Clark G."/>
            <person name="Dacks J."/>
            <person name="Van Der Giezen M."/>
            <person name="Tsaousis A."/>
            <person name="Roger A."/>
        </authorList>
    </citation>
    <scope>NUCLEOTIDE SEQUENCE [LARGE SCALE GENOMIC DNA]</scope>
    <source>
        <strain evidence="11">ATCC 50177 / NandII</strain>
    </source>
</reference>
<evidence type="ECO:0000256" key="8">
    <source>
        <dbReference type="SAM" id="MobiDB-lite"/>
    </source>
</evidence>
<organism evidence="10 11">
    <name type="scientific">Blastocystis sp. subtype 1 (strain ATCC 50177 / NandII)</name>
    <dbReference type="NCBI Taxonomy" id="478820"/>
    <lineage>
        <taxon>Eukaryota</taxon>
        <taxon>Sar</taxon>
        <taxon>Stramenopiles</taxon>
        <taxon>Bigyra</taxon>
        <taxon>Opalozoa</taxon>
        <taxon>Opalinata</taxon>
        <taxon>Blastocystidae</taxon>
        <taxon>Blastocystis</taxon>
    </lineage>
</organism>
<dbReference type="AlphaFoldDB" id="A0A196SIR6"/>
<keyword evidence="3" id="KW-0999">Mitochondrion inner membrane</keyword>
<feature type="compositionally biased region" description="Basic and acidic residues" evidence="8">
    <location>
        <begin position="126"/>
        <end position="193"/>
    </location>
</feature>
<evidence type="ECO:0000256" key="5">
    <source>
        <dbReference type="ARBA" id="ARBA00023128"/>
    </source>
</evidence>
<feature type="coiled-coil region" evidence="7">
    <location>
        <begin position="364"/>
        <end position="395"/>
    </location>
</feature>
<dbReference type="GO" id="GO:0051087">
    <property type="term" value="F:protein-folding chaperone binding"/>
    <property type="evidence" value="ECO:0007669"/>
    <property type="project" value="TreeGrafter"/>
</dbReference>
<keyword evidence="7" id="KW-0175">Coiled coil</keyword>
<dbReference type="EMBL" id="LXWW01000054">
    <property type="protein sequence ID" value="OAO16930.1"/>
    <property type="molecule type" value="Genomic_DNA"/>
</dbReference>
<feature type="compositionally biased region" description="Acidic residues" evidence="8">
    <location>
        <begin position="265"/>
        <end position="281"/>
    </location>
</feature>
<comment type="similarity">
    <text evidence="2">Belongs to the Tim44 family.</text>
</comment>
<dbReference type="STRING" id="478820.A0A196SIR6"/>
<keyword evidence="4" id="KW-0809">Transit peptide</keyword>
<dbReference type="SUPFAM" id="SSF54427">
    <property type="entry name" value="NTF2-like"/>
    <property type="match status" value="1"/>
</dbReference>
<keyword evidence="5" id="KW-0496">Mitochondrion</keyword>
<feature type="coiled-coil region" evidence="7">
    <location>
        <begin position="289"/>
        <end position="330"/>
    </location>
</feature>
<evidence type="ECO:0000313" key="10">
    <source>
        <dbReference type="EMBL" id="OAO16930.1"/>
    </source>
</evidence>
<evidence type="ECO:0000313" key="11">
    <source>
        <dbReference type="Proteomes" id="UP000078348"/>
    </source>
</evidence>
<feature type="compositionally biased region" description="Low complexity" evidence="8">
    <location>
        <begin position="96"/>
        <end position="125"/>
    </location>
</feature>
<evidence type="ECO:0000256" key="3">
    <source>
        <dbReference type="ARBA" id="ARBA00022792"/>
    </source>
</evidence>
<dbReference type="GO" id="GO:0030150">
    <property type="term" value="P:protein import into mitochondrial matrix"/>
    <property type="evidence" value="ECO:0007669"/>
    <property type="project" value="TreeGrafter"/>
</dbReference>
<name>A0A196SIR6_BLAHN</name>
<feature type="compositionally biased region" description="Basic residues" evidence="8">
    <location>
        <begin position="219"/>
        <end position="231"/>
    </location>
</feature>
<feature type="region of interest" description="Disordered" evidence="8">
    <location>
        <begin position="210"/>
        <end position="282"/>
    </location>
</feature>
<feature type="compositionally biased region" description="Basic and acidic residues" evidence="8">
    <location>
        <begin position="250"/>
        <end position="259"/>
    </location>
</feature>
<accession>A0A196SIR6</accession>
<evidence type="ECO:0000256" key="4">
    <source>
        <dbReference type="ARBA" id="ARBA00022946"/>
    </source>
</evidence>
<dbReference type="GO" id="GO:0005743">
    <property type="term" value="C:mitochondrial inner membrane"/>
    <property type="evidence" value="ECO:0007669"/>
    <property type="project" value="UniProtKB-SubCell"/>
</dbReference>
<evidence type="ECO:0000256" key="7">
    <source>
        <dbReference type="SAM" id="Coils"/>
    </source>
</evidence>
<dbReference type="OrthoDB" id="10265990at2759"/>
<evidence type="ECO:0000256" key="1">
    <source>
        <dbReference type="ARBA" id="ARBA00004273"/>
    </source>
</evidence>
<dbReference type="SMART" id="SM00978">
    <property type="entry name" value="Tim44"/>
    <property type="match status" value="1"/>
</dbReference>
<evidence type="ECO:0000256" key="2">
    <source>
        <dbReference type="ARBA" id="ARBA00009597"/>
    </source>
</evidence>
<dbReference type="PANTHER" id="PTHR10721:SF1">
    <property type="entry name" value="MITOCHONDRIAL IMPORT INNER MEMBRANE TRANSLOCASE SUBUNIT TIM44"/>
    <property type="match status" value="1"/>
</dbReference>
<feature type="region of interest" description="Disordered" evidence="8">
    <location>
        <begin position="78"/>
        <end position="193"/>
    </location>
</feature>